<dbReference type="InterPro" id="IPR008780">
    <property type="entry name" value="Plasmodium_Vir"/>
</dbReference>
<dbReference type="OrthoDB" id="384489at2759"/>
<name>A0A1Y1JAX6_PLAGO</name>
<dbReference type="OMA" id="CCLYFNY"/>
<keyword evidence="1" id="KW-0472">Membrane</keyword>
<protein>
    <submittedName>
        <fullName evidence="2">Variable surface protein</fullName>
    </submittedName>
</protein>
<dbReference type="GeneID" id="39746121"/>
<keyword evidence="1" id="KW-1133">Transmembrane helix</keyword>
<sequence>MMSEENIVDYAFNLLSKNVKFFEKSELYKFYDIIDLSYEGHKSTIKCNVIRDNNAIQICGYLEEIASSWNDKIVPIFCSKGINNFKCCDFLFYWLYGKFVKYNIKSSDINSIFDKFKTLFETQCYSANKERFYIKRVYDKKVLKEKKELHDFVEYYSTIKDLWNDEENEHKNYCLYMKHILQLYKKLKEKKCSTLYKCEMEMLETKIIDDLTEFNFLKRQCSDISSDLDIIKKTKIKCPQEPRIYNEQPQNGVQQNIHTTNIGESAAAQKRERFKTASSEKLLHKMNKIEDVLSPFSSYEIYDEFNNENNLSNHRICETIGNNEMKDLKLNTFCKQIVKNLKNIYGILNRERRDECCLYFNYWLHDQHKKKLDTILEKDKKTAYTSKLLEMQFPIINELGIHDCYYDFKNNLDYWEEIIYLLYYFKSYESTLSNIYPEKDKHEEYCNYLSKIKKLFEKYIKHCCTCYTIPREYCENHCSGYFKCEKQYYPINLISKLQCNHETATESAEQLFKSVTIDQKVNLLSLKSNGFTNTDNYNNKPSMLIYNNVRFDPFNLIAIGGLTFIGISLLFFIFYKFTPFGSRLNRKSMKKKINYGVYQKNISQRLGKDSGPRNANSRNKRIHITYRAQ</sequence>
<gene>
    <name evidence="2" type="ORF">PGO_040090</name>
</gene>
<comment type="caution">
    <text evidence="2">The sequence shown here is derived from an EMBL/GenBank/DDBJ whole genome shotgun (WGS) entry which is preliminary data.</text>
</comment>
<feature type="transmembrane region" description="Helical" evidence="1">
    <location>
        <begin position="556"/>
        <end position="577"/>
    </location>
</feature>
<keyword evidence="1" id="KW-0812">Transmembrane</keyword>
<organism evidence="2 3">
    <name type="scientific">Plasmodium gonderi</name>
    <dbReference type="NCBI Taxonomy" id="77519"/>
    <lineage>
        <taxon>Eukaryota</taxon>
        <taxon>Sar</taxon>
        <taxon>Alveolata</taxon>
        <taxon>Apicomplexa</taxon>
        <taxon>Aconoidasida</taxon>
        <taxon>Haemosporida</taxon>
        <taxon>Plasmodiidae</taxon>
        <taxon>Plasmodium</taxon>
        <taxon>Plasmodium (Plasmodium)</taxon>
    </lineage>
</organism>
<proteinExistence type="predicted"/>
<dbReference type="EMBL" id="BDQF01000004">
    <property type="protein sequence ID" value="GAW79410.1"/>
    <property type="molecule type" value="Genomic_DNA"/>
</dbReference>
<evidence type="ECO:0000313" key="2">
    <source>
        <dbReference type="EMBL" id="GAW79410.1"/>
    </source>
</evidence>
<dbReference type="RefSeq" id="XP_028541999.1">
    <property type="nucleotide sequence ID" value="XM_028686198.1"/>
</dbReference>
<evidence type="ECO:0000313" key="3">
    <source>
        <dbReference type="Proteomes" id="UP000195521"/>
    </source>
</evidence>
<dbReference type="AlphaFoldDB" id="A0A1Y1JAX6"/>
<keyword evidence="3" id="KW-1185">Reference proteome</keyword>
<reference evidence="3" key="1">
    <citation type="submission" date="2017-04" db="EMBL/GenBank/DDBJ databases">
        <title>Plasmodium gonderi genome.</title>
        <authorList>
            <person name="Arisue N."/>
            <person name="Honma H."/>
            <person name="Kawai S."/>
            <person name="Tougan T."/>
            <person name="Tanabe K."/>
            <person name="Horii T."/>
        </authorList>
    </citation>
    <scope>NUCLEOTIDE SEQUENCE [LARGE SCALE GENOMIC DNA]</scope>
    <source>
        <strain evidence="3">ATCC 30045</strain>
    </source>
</reference>
<dbReference type="Pfam" id="PF05795">
    <property type="entry name" value="Plasmodium_Vir"/>
    <property type="match status" value="3"/>
</dbReference>
<accession>A0A1Y1JAX6</accession>
<evidence type="ECO:0000256" key="1">
    <source>
        <dbReference type="SAM" id="Phobius"/>
    </source>
</evidence>
<dbReference type="Proteomes" id="UP000195521">
    <property type="component" value="Unassembled WGS sequence"/>
</dbReference>